<evidence type="ECO:0000256" key="10">
    <source>
        <dbReference type="ARBA" id="ARBA00023180"/>
    </source>
</evidence>
<dbReference type="GO" id="GO:0001607">
    <property type="term" value="F:neuromedin U receptor activity"/>
    <property type="evidence" value="ECO:0007669"/>
    <property type="project" value="InterPro"/>
</dbReference>
<comment type="subcellular location">
    <subcellularLocation>
        <location evidence="1">Cell membrane</location>
        <topology evidence="1">Multi-pass membrane protein</topology>
    </subcellularLocation>
</comment>
<name>A0A8B8IV75_VANTA</name>
<evidence type="ECO:0000256" key="9">
    <source>
        <dbReference type="ARBA" id="ARBA00023170"/>
    </source>
</evidence>
<keyword evidence="11 12" id="KW-0807">Transducer</keyword>
<feature type="transmembrane region" description="Helical" evidence="14">
    <location>
        <begin position="246"/>
        <end position="267"/>
    </location>
</feature>
<keyword evidence="6 12" id="KW-0297">G-protein coupled receptor</keyword>
<dbReference type="PANTHER" id="PTHR24243:SF208">
    <property type="entry name" value="PYROKININ-1 RECEPTOR"/>
    <property type="match status" value="1"/>
</dbReference>
<keyword evidence="9 12" id="KW-0675">Receptor</keyword>
<evidence type="ECO:0000313" key="16">
    <source>
        <dbReference type="Proteomes" id="UP001652626"/>
    </source>
</evidence>
<feature type="domain" description="G-protein coupled receptors family 1 profile" evidence="15">
    <location>
        <begin position="53"/>
        <end position="307"/>
    </location>
</feature>
<evidence type="ECO:0000256" key="8">
    <source>
        <dbReference type="ARBA" id="ARBA00023157"/>
    </source>
</evidence>
<evidence type="ECO:0000256" key="13">
    <source>
        <dbReference type="SAM" id="MobiDB-lite"/>
    </source>
</evidence>
<dbReference type="AlphaFoldDB" id="A0A8B8IV75"/>
<dbReference type="PROSITE" id="PS00237">
    <property type="entry name" value="G_PROTEIN_RECEP_F1_1"/>
    <property type="match status" value="1"/>
</dbReference>
<dbReference type="Gene3D" id="1.20.1070.10">
    <property type="entry name" value="Rhodopsin 7-helix transmembrane proteins"/>
    <property type="match status" value="1"/>
</dbReference>
<dbReference type="PANTHER" id="PTHR24243">
    <property type="entry name" value="G-PROTEIN COUPLED RECEPTOR"/>
    <property type="match status" value="1"/>
</dbReference>
<feature type="transmembrane region" description="Helical" evidence="14">
    <location>
        <begin position="113"/>
        <end position="132"/>
    </location>
</feature>
<sequence>MIPNNSIDGNNTYSSYGIGLSFYDEKITYEEKDLIKILLSVFLATTMVISLLGNVCICAVIARDKSMRTPTNFYLLNLAITDLTITVFVPVEIYIIWVPDFYPLGKEGCRIHFLLWDMGSNCSVLTITAITIERYLVISKPFLRQRLVLSSRVLRIVTVIWMVSCFFSFPSVLFVYFVERKQNVYCFFTVSDKDKAYLVAAELLVFFVLPMTVISVLYLMMALKLKSTKSKSRPNPVSGKKNRDKAVKMLAAVTASFFICWSPYAILRLMIVIPNMKYENHHTLWRVLIYLSSINSYLSTAVNPILYTLMSQKFGQAFKDLLKGRKISNQTGANGHLKAQRDGSKIRTTSI</sequence>
<dbReference type="PRINTS" id="PR00237">
    <property type="entry name" value="GPCRRHODOPSN"/>
</dbReference>
<dbReference type="OMA" id="GCRIHFL"/>
<feature type="transmembrane region" description="Helical" evidence="14">
    <location>
        <begin position="37"/>
        <end position="62"/>
    </location>
</feature>
<keyword evidence="3" id="KW-1003">Cell membrane</keyword>
<keyword evidence="10" id="KW-0325">Glycoprotein</keyword>
<evidence type="ECO:0000256" key="4">
    <source>
        <dbReference type="ARBA" id="ARBA00022692"/>
    </source>
</evidence>
<evidence type="ECO:0000256" key="2">
    <source>
        <dbReference type="ARBA" id="ARBA00010663"/>
    </source>
</evidence>
<evidence type="ECO:0000256" key="3">
    <source>
        <dbReference type="ARBA" id="ARBA00022475"/>
    </source>
</evidence>
<comment type="similarity">
    <text evidence="2 12">Belongs to the G-protein coupled receptor 1 family.</text>
</comment>
<evidence type="ECO:0000259" key="15">
    <source>
        <dbReference type="PROSITE" id="PS50262"/>
    </source>
</evidence>
<dbReference type="InterPro" id="IPR017452">
    <property type="entry name" value="GPCR_Rhodpsn_7TM"/>
</dbReference>
<dbReference type="Proteomes" id="UP001652626">
    <property type="component" value="Chromosome 10"/>
</dbReference>
<dbReference type="RefSeq" id="XP_026500467.2">
    <property type="nucleotide sequence ID" value="XM_026644682.2"/>
</dbReference>
<dbReference type="GeneID" id="113403974"/>
<evidence type="ECO:0000313" key="17">
    <source>
        <dbReference type="RefSeq" id="XP_026500467.2"/>
    </source>
</evidence>
<gene>
    <name evidence="17" type="primary">LOC113403974</name>
</gene>
<evidence type="ECO:0000256" key="1">
    <source>
        <dbReference type="ARBA" id="ARBA00004651"/>
    </source>
</evidence>
<dbReference type="OrthoDB" id="5950040at2759"/>
<dbReference type="SUPFAM" id="SSF81321">
    <property type="entry name" value="Family A G protein-coupled receptor-like"/>
    <property type="match status" value="1"/>
</dbReference>
<dbReference type="InterPro" id="IPR005390">
    <property type="entry name" value="NeuromedU_rcpt"/>
</dbReference>
<feature type="transmembrane region" description="Helical" evidence="14">
    <location>
        <begin position="287"/>
        <end position="309"/>
    </location>
</feature>
<dbReference type="PROSITE" id="PS50262">
    <property type="entry name" value="G_PROTEIN_RECEP_F1_2"/>
    <property type="match status" value="1"/>
</dbReference>
<evidence type="ECO:0000256" key="7">
    <source>
        <dbReference type="ARBA" id="ARBA00023136"/>
    </source>
</evidence>
<dbReference type="Pfam" id="PF00001">
    <property type="entry name" value="7tm_1"/>
    <property type="match status" value="1"/>
</dbReference>
<keyword evidence="4 12" id="KW-0812">Transmembrane</keyword>
<dbReference type="PRINTS" id="PR01565">
    <property type="entry name" value="NEUROMEDINUR"/>
</dbReference>
<accession>A0A8B8IV75</accession>
<proteinExistence type="inferred from homology"/>
<feature type="transmembrane region" description="Helical" evidence="14">
    <location>
        <begin position="74"/>
        <end position="97"/>
    </location>
</feature>
<reference evidence="17" key="1">
    <citation type="submission" date="2025-08" db="UniProtKB">
        <authorList>
            <consortium name="RefSeq"/>
        </authorList>
    </citation>
    <scope>IDENTIFICATION</scope>
    <source>
        <tissue evidence="17">Whole body</tissue>
    </source>
</reference>
<evidence type="ECO:0000256" key="6">
    <source>
        <dbReference type="ARBA" id="ARBA00023040"/>
    </source>
</evidence>
<feature type="transmembrane region" description="Helical" evidence="14">
    <location>
        <begin position="197"/>
        <end position="225"/>
    </location>
</feature>
<feature type="region of interest" description="Disordered" evidence="13">
    <location>
        <begin position="332"/>
        <end position="351"/>
    </location>
</feature>
<keyword evidence="7 14" id="KW-0472">Membrane</keyword>
<evidence type="ECO:0000256" key="11">
    <source>
        <dbReference type="ARBA" id="ARBA00023224"/>
    </source>
</evidence>
<organism evidence="16 17">
    <name type="scientific">Vanessa tameamea</name>
    <name type="common">Kamehameha butterfly</name>
    <dbReference type="NCBI Taxonomy" id="334116"/>
    <lineage>
        <taxon>Eukaryota</taxon>
        <taxon>Metazoa</taxon>
        <taxon>Ecdysozoa</taxon>
        <taxon>Arthropoda</taxon>
        <taxon>Hexapoda</taxon>
        <taxon>Insecta</taxon>
        <taxon>Pterygota</taxon>
        <taxon>Neoptera</taxon>
        <taxon>Endopterygota</taxon>
        <taxon>Lepidoptera</taxon>
        <taxon>Glossata</taxon>
        <taxon>Ditrysia</taxon>
        <taxon>Papilionoidea</taxon>
        <taxon>Nymphalidae</taxon>
        <taxon>Nymphalinae</taxon>
        <taxon>Vanessa</taxon>
    </lineage>
</organism>
<dbReference type="InterPro" id="IPR000276">
    <property type="entry name" value="GPCR_Rhodpsn"/>
</dbReference>
<feature type="transmembrane region" description="Helical" evidence="14">
    <location>
        <begin position="153"/>
        <end position="177"/>
    </location>
</feature>
<keyword evidence="8" id="KW-1015">Disulfide bond</keyword>
<dbReference type="GO" id="GO:0005886">
    <property type="term" value="C:plasma membrane"/>
    <property type="evidence" value="ECO:0007669"/>
    <property type="project" value="UniProtKB-SubCell"/>
</dbReference>
<evidence type="ECO:0000256" key="12">
    <source>
        <dbReference type="RuleBase" id="RU000688"/>
    </source>
</evidence>
<evidence type="ECO:0000256" key="14">
    <source>
        <dbReference type="SAM" id="Phobius"/>
    </source>
</evidence>
<keyword evidence="5 14" id="KW-1133">Transmembrane helix</keyword>
<keyword evidence="16" id="KW-1185">Reference proteome</keyword>
<protein>
    <submittedName>
        <fullName evidence="17">Neuromedin-U receptor 2-like</fullName>
    </submittedName>
</protein>
<evidence type="ECO:0000256" key="5">
    <source>
        <dbReference type="ARBA" id="ARBA00022989"/>
    </source>
</evidence>